<proteinExistence type="predicted"/>
<accession>A0A7K0DXH2</accession>
<comment type="cofactor">
    <cofactor evidence="1">
        <name>FAD</name>
        <dbReference type="ChEBI" id="CHEBI:57692"/>
    </cofactor>
</comment>
<dbReference type="EC" id="1.3.99.4" evidence="6"/>
<dbReference type="PANTHER" id="PTHR43400">
    <property type="entry name" value="FUMARATE REDUCTASE"/>
    <property type="match status" value="1"/>
</dbReference>
<evidence type="ECO:0000256" key="3">
    <source>
        <dbReference type="ARBA" id="ARBA00022827"/>
    </source>
</evidence>
<feature type="domain" description="FAD-dependent oxidoreductase 2 FAD-binding" evidence="5">
    <location>
        <begin position="7"/>
        <end position="506"/>
    </location>
</feature>
<protein>
    <submittedName>
        <fullName evidence="6">3-oxosteroid 1-dehydrogenase</fullName>
        <ecNumber evidence="6">1.3.99.4</ecNumber>
    </submittedName>
</protein>
<dbReference type="SUPFAM" id="SSF56425">
    <property type="entry name" value="Succinate dehydrogenase/fumarate reductase flavoprotein, catalytic domain"/>
    <property type="match status" value="1"/>
</dbReference>
<dbReference type="InterPro" id="IPR036188">
    <property type="entry name" value="FAD/NAD-bd_sf"/>
</dbReference>
<dbReference type="InterPro" id="IPR027477">
    <property type="entry name" value="Succ_DH/fumarate_Rdtase_cat_sf"/>
</dbReference>
<dbReference type="Proteomes" id="UP000431401">
    <property type="component" value="Unassembled WGS sequence"/>
</dbReference>
<comment type="caution">
    <text evidence="6">The sequence shown here is derived from an EMBL/GenBank/DDBJ whole genome shotgun (WGS) entry which is preliminary data.</text>
</comment>
<name>A0A7K0DXH2_9NOCA</name>
<keyword evidence="3" id="KW-0274">FAD</keyword>
<dbReference type="EMBL" id="WEGI01000014">
    <property type="protein sequence ID" value="MQY30415.1"/>
    <property type="molecule type" value="Genomic_DNA"/>
</dbReference>
<dbReference type="GO" id="GO:0008202">
    <property type="term" value="P:steroid metabolic process"/>
    <property type="evidence" value="ECO:0007669"/>
    <property type="project" value="UniProtKB-ARBA"/>
</dbReference>
<gene>
    <name evidence="6" type="primary">ksdD</name>
    <name evidence="6" type="ORF">NRB56_60170</name>
</gene>
<dbReference type="Pfam" id="PF00890">
    <property type="entry name" value="FAD_binding_2"/>
    <property type="match status" value="1"/>
</dbReference>
<evidence type="ECO:0000313" key="7">
    <source>
        <dbReference type="Proteomes" id="UP000431401"/>
    </source>
</evidence>
<reference evidence="6 7" key="1">
    <citation type="submission" date="2019-10" db="EMBL/GenBank/DDBJ databases">
        <title>Nocardia macrotermitis sp. nov. and Nocardia aurantia sp. nov., isolated from the gut of fungus growing-termite Macrotermes natalensis.</title>
        <authorList>
            <person name="Benndorf R."/>
            <person name="Schwitalla J."/>
            <person name="Martin K."/>
            <person name="De Beer W."/>
            <person name="Kaster A.-K."/>
            <person name="Vollmers J."/>
            <person name="Poulsen M."/>
            <person name="Beemelmanns C."/>
        </authorList>
    </citation>
    <scope>NUCLEOTIDE SEQUENCE [LARGE SCALE GENOMIC DNA]</scope>
    <source>
        <strain evidence="6 7">RB56</strain>
    </source>
</reference>
<evidence type="ECO:0000256" key="4">
    <source>
        <dbReference type="ARBA" id="ARBA00023002"/>
    </source>
</evidence>
<dbReference type="RefSeq" id="WP_153347710.1">
    <property type="nucleotide sequence ID" value="NZ_WEGI01000014.1"/>
</dbReference>
<dbReference type="InterPro" id="IPR050315">
    <property type="entry name" value="FAD-oxidoreductase_2"/>
</dbReference>
<evidence type="ECO:0000313" key="6">
    <source>
        <dbReference type="EMBL" id="MQY30415.1"/>
    </source>
</evidence>
<dbReference type="AlphaFoldDB" id="A0A7K0DXH2"/>
<dbReference type="Gene3D" id="3.90.700.10">
    <property type="entry name" value="Succinate dehydrogenase/fumarate reductase flavoprotein, catalytic domain"/>
    <property type="match status" value="1"/>
</dbReference>
<dbReference type="InterPro" id="IPR003953">
    <property type="entry name" value="FAD-dep_OxRdtase_2_FAD-bd"/>
</dbReference>
<evidence type="ECO:0000256" key="2">
    <source>
        <dbReference type="ARBA" id="ARBA00022630"/>
    </source>
</evidence>
<evidence type="ECO:0000259" key="5">
    <source>
        <dbReference type="Pfam" id="PF00890"/>
    </source>
</evidence>
<organism evidence="6 7">
    <name type="scientific">Nocardia aurantia</name>
    <dbReference type="NCBI Taxonomy" id="2585199"/>
    <lineage>
        <taxon>Bacteria</taxon>
        <taxon>Bacillati</taxon>
        <taxon>Actinomycetota</taxon>
        <taxon>Actinomycetes</taxon>
        <taxon>Mycobacteriales</taxon>
        <taxon>Nocardiaceae</taxon>
        <taxon>Nocardia</taxon>
    </lineage>
</organism>
<keyword evidence="7" id="KW-1185">Reference proteome</keyword>
<evidence type="ECO:0000256" key="1">
    <source>
        <dbReference type="ARBA" id="ARBA00001974"/>
    </source>
</evidence>
<sequence length="536" mass="56924">MSATEYDIVCVGGGLGGLAAAVRAHDLGARVLVLERSAMIGGVAAYSGGFCWVGANHLDVGGDTLAATEDYLDQVQGSGRPVDRAARREYLESAIEATRWFAAAGVPFSLIRDAADLYEPAPGSTAQGRLLECAVPGADLGPWREHLRPSVYYRTGVTRDESYHVLAGDVAARLALAAKREDEDLLTHGVGLAAGFARAALVRRGVECRLEHRVVALRHEDGRVTGVIAEGPDGRVEITATRGVLLAVGGYGNAPDAAELEDVPELIEASPPVVSGDGLTLAQSVGATVVRGADPFVVLGARFEDHTHPGSDEPLFSQLLENLGFPHSIIVNRDGNRFGDESYYGALIRGLRSFDSRRKQWANFPCWLVFDESFRRNYPLGPYAPGADHPADVLRFDSLGELATGLGIDEPGLAATVARFNRFAETGEDADFGRGSLPFARKAYGDPRYPNPNLGAVATAPFYALPLHVLGVGLCSLGLAIDPSARVLRRDGSAIAGLYATGNAAATRELKGYVTGLANARNYTYAYRAVNDMFVG</sequence>
<keyword evidence="4 6" id="KW-0560">Oxidoreductase</keyword>
<dbReference type="SUPFAM" id="SSF51905">
    <property type="entry name" value="FAD/NAD(P)-binding domain"/>
    <property type="match status" value="1"/>
</dbReference>
<dbReference type="OrthoDB" id="9813348at2"/>
<keyword evidence="2" id="KW-0285">Flavoprotein</keyword>
<dbReference type="PANTHER" id="PTHR43400:SF10">
    <property type="entry name" value="3-OXOSTEROID 1-DEHYDROGENASE"/>
    <property type="match status" value="1"/>
</dbReference>
<dbReference type="Gene3D" id="3.50.50.60">
    <property type="entry name" value="FAD/NAD(P)-binding domain"/>
    <property type="match status" value="1"/>
</dbReference>
<dbReference type="GO" id="GO:0047571">
    <property type="term" value="F:3-oxosteroid 1-dehydrogenase activity"/>
    <property type="evidence" value="ECO:0007669"/>
    <property type="project" value="UniProtKB-EC"/>
</dbReference>